<dbReference type="InterPro" id="IPR002142">
    <property type="entry name" value="Peptidase_S49"/>
</dbReference>
<organism evidence="8 9">
    <name type="scientific">Simiduia agarivorans (strain DSM 21679 / JCM 13881 / BCRC 17597 / SA1)</name>
    <dbReference type="NCBI Taxonomy" id="1117647"/>
    <lineage>
        <taxon>Bacteria</taxon>
        <taxon>Pseudomonadati</taxon>
        <taxon>Pseudomonadota</taxon>
        <taxon>Gammaproteobacteria</taxon>
        <taxon>Cellvibrionales</taxon>
        <taxon>Cellvibrionaceae</taxon>
        <taxon>Simiduia</taxon>
    </lineage>
</organism>
<keyword evidence="9" id="KW-1185">Reference proteome</keyword>
<dbReference type="InterPro" id="IPR029045">
    <property type="entry name" value="ClpP/crotonase-like_dom_sf"/>
</dbReference>
<feature type="domain" description="Peptidase S49" evidence="7">
    <location>
        <begin position="387"/>
        <end position="537"/>
    </location>
</feature>
<accession>K4KJE3</accession>
<dbReference type="AlphaFoldDB" id="K4KJE3"/>
<dbReference type="PANTHER" id="PTHR33209">
    <property type="entry name" value="PROTEASE 4"/>
    <property type="match status" value="1"/>
</dbReference>
<dbReference type="InterPro" id="IPR004634">
    <property type="entry name" value="Pept_S49_pIV"/>
</dbReference>
<keyword evidence="6" id="KW-0472">Membrane</keyword>
<dbReference type="NCBIfam" id="TIGR00705">
    <property type="entry name" value="SppA_67K"/>
    <property type="match status" value="1"/>
</dbReference>
<evidence type="ECO:0000256" key="5">
    <source>
        <dbReference type="PIRSR" id="PIRSR001217-1"/>
    </source>
</evidence>
<comment type="similarity">
    <text evidence="1">Belongs to the peptidase S49 family.</text>
</comment>
<dbReference type="InterPro" id="IPR047272">
    <property type="entry name" value="S49_SppA_C"/>
</dbReference>
<dbReference type="HOGENOM" id="CLU_008856_1_1_6"/>
<evidence type="ECO:0000313" key="9">
    <source>
        <dbReference type="Proteomes" id="UP000000466"/>
    </source>
</evidence>
<dbReference type="InterPro" id="IPR047217">
    <property type="entry name" value="S49_SppA_67K_type_N"/>
</dbReference>
<dbReference type="PANTHER" id="PTHR33209:SF1">
    <property type="entry name" value="PEPTIDASE S49 DOMAIN-CONTAINING PROTEIN"/>
    <property type="match status" value="1"/>
</dbReference>
<dbReference type="STRING" id="1117647.M5M_05575"/>
<dbReference type="PIRSF" id="PIRSF001217">
    <property type="entry name" value="Protease_4_SppA"/>
    <property type="match status" value="1"/>
</dbReference>
<dbReference type="eggNOG" id="COG0616">
    <property type="taxonomic scope" value="Bacteria"/>
</dbReference>
<keyword evidence="2" id="KW-0645">Protease</keyword>
<dbReference type="GO" id="GO:0008236">
    <property type="term" value="F:serine-type peptidase activity"/>
    <property type="evidence" value="ECO:0007669"/>
    <property type="project" value="UniProtKB-KW"/>
</dbReference>
<dbReference type="Gene3D" id="3.90.226.10">
    <property type="entry name" value="2-enoyl-CoA Hydratase, Chain A, domain 1"/>
    <property type="match status" value="3"/>
</dbReference>
<evidence type="ECO:0000256" key="3">
    <source>
        <dbReference type="ARBA" id="ARBA00022801"/>
    </source>
</evidence>
<sequence>MSQKPGFIRRLFSGLWGAITWIRSLLANLIFLVIVLVIFAAITGHEPFEMPEKTALRIAPQGLLVDQLTYVDPMSRLMSEDNGPQETRVKTLIDAINRAADDNRVTTLVLDLNYLLGGGISKMEEIGEALENFRSREKAIIAFADSYSQDTYYLASYADEVYINPLGSVFLTGYGRYRSYFKDALDKLQVDFHVFRVGEYKDFIEPFTRNDMSGASREHNSQWLHELWSTYTSHVEERRNLPVGAIDNYINSADDLLAKAEGHSANLAKETGLVDGILNRTGLKTMLTERFGYDEEAEDYQALDAEFYLSVTDEEQKKFNQHVGLVVASGSIMDGDQPAGNIGGDSTARLLEMARNDDSIKAVVLRVDSGGGSAFASEVIREQVVALKQAGKPVVVSMGSVAASGGYWITAGADQVWATPTTITGSIGVFGAFPTLQNSFAKLGIHNDGVGTTELAGIRMDRALPEKAARVIQMSVDNIYQQFLALVADARGTTPEAIHQIAQGRVWTGATAQDIGLVDQLGSLNDAVAAAASLANLSEYGVTEVVKPLSPGEAFMEQLMKNAHVDMGLAPSGLRTALAPLVKPFAILAEMNDPRGVYARCEECSAL</sequence>
<keyword evidence="4" id="KW-0720">Serine protease</keyword>
<feature type="domain" description="Peptidase S49" evidence="7">
    <location>
        <begin position="133"/>
        <end position="280"/>
    </location>
</feature>
<evidence type="ECO:0000259" key="7">
    <source>
        <dbReference type="Pfam" id="PF01343"/>
    </source>
</evidence>
<evidence type="ECO:0000256" key="2">
    <source>
        <dbReference type="ARBA" id="ARBA00022670"/>
    </source>
</evidence>
<keyword evidence="3" id="KW-0378">Hydrolase</keyword>
<dbReference type="CDD" id="cd07023">
    <property type="entry name" value="S49_Sppa_N_C"/>
    <property type="match status" value="1"/>
</dbReference>
<keyword evidence="6" id="KW-0812">Transmembrane</keyword>
<keyword evidence="6" id="KW-1133">Transmembrane helix</keyword>
<dbReference type="SUPFAM" id="SSF52096">
    <property type="entry name" value="ClpP/crotonase"/>
    <property type="match status" value="2"/>
</dbReference>
<gene>
    <name evidence="8" type="ordered locus">M5M_05575</name>
</gene>
<evidence type="ECO:0000256" key="1">
    <source>
        <dbReference type="ARBA" id="ARBA00008683"/>
    </source>
</evidence>
<dbReference type="Pfam" id="PF01343">
    <property type="entry name" value="Peptidase_S49"/>
    <property type="match status" value="2"/>
</dbReference>
<dbReference type="OrthoDB" id="9764363at2"/>
<evidence type="ECO:0000256" key="6">
    <source>
        <dbReference type="SAM" id="Phobius"/>
    </source>
</evidence>
<evidence type="ECO:0000256" key="4">
    <source>
        <dbReference type="ARBA" id="ARBA00022825"/>
    </source>
</evidence>
<proteinExistence type="inferred from homology"/>
<dbReference type="KEGG" id="saga:M5M_05575"/>
<feature type="active site" description="Nucleophile" evidence="5">
    <location>
        <position position="404"/>
    </location>
</feature>
<dbReference type="RefSeq" id="WP_015046493.1">
    <property type="nucleotide sequence ID" value="NC_018868.3"/>
</dbReference>
<dbReference type="CDD" id="cd07018">
    <property type="entry name" value="S49_SppA_67K_type"/>
    <property type="match status" value="1"/>
</dbReference>
<dbReference type="EMBL" id="CP003746">
    <property type="protein sequence ID" value="AFU98320.1"/>
    <property type="molecule type" value="Genomic_DNA"/>
</dbReference>
<name>K4KJE3_SIMAS</name>
<dbReference type="GO" id="GO:0016020">
    <property type="term" value="C:membrane"/>
    <property type="evidence" value="ECO:0007669"/>
    <property type="project" value="InterPro"/>
</dbReference>
<protein>
    <submittedName>
        <fullName evidence="8">Signal peptide peptidase SppA, 67K type</fullName>
    </submittedName>
</protein>
<reference evidence="8 9" key="1">
    <citation type="journal article" date="2013" name="Genome Announc.">
        <title>Complete genome sequence of Simiduia agarivorans SA1(T), a marine bacterium able to degrade a variety of polysaccharides.</title>
        <authorList>
            <person name="Lin S.Y."/>
            <person name="Shieh W.Y."/>
            <person name="Chen J.S."/>
            <person name="Tang S.L."/>
        </authorList>
    </citation>
    <scope>NUCLEOTIDE SEQUENCE [LARGE SCALE GENOMIC DNA]</scope>
    <source>
        <strain evidence="9">DSM 21679 / JCM 13881 / BCRC 17597 / SA1</strain>
    </source>
</reference>
<dbReference type="Proteomes" id="UP000000466">
    <property type="component" value="Chromosome"/>
</dbReference>
<evidence type="ECO:0000313" key="8">
    <source>
        <dbReference type="EMBL" id="AFU98320.1"/>
    </source>
</evidence>
<feature type="active site" description="Proton donor/acceptor" evidence="5">
    <location>
        <position position="201"/>
    </location>
</feature>
<feature type="transmembrane region" description="Helical" evidence="6">
    <location>
        <begin position="21"/>
        <end position="42"/>
    </location>
</feature>
<dbReference type="GO" id="GO:0006465">
    <property type="term" value="P:signal peptide processing"/>
    <property type="evidence" value="ECO:0007669"/>
    <property type="project" value="InterPro"/>
</dbReference>